<reference evidence="1 2" key="1">
    <citation type="submission" date="2019-02" db="EMBL/GenBank/DDBJ databases">
        <title>Aquabacterium sp. strain KMB7.</title>
        <authorList>
            <person name="Chen W.-M."/>
        </authorList>
    </citation>
    <scope>NUCLEOTIDE SEQUENCE [LARGE SCALE GENOMIC DNA]</scope>
    <source>
        <strain evidence="1 2">KMB7</strain>
    </source>
</reference>
<protein>
    <submittedName>
        <fullName evidence="1">Uncharacterized protein</fullName>
    </submittedName>
</protein>
<keyword evidence="2" id="KW-1185">Reference proteome</keyword>
<name>A0A4Q9H389_9BURK</name>
<evidence type="ECO:0000313" key="2">
    <source>
        <dbReference type="Proteomes" id="UP000292120"/>
    </source>
</evidence>
<organism evidence="1 2">
    <name type="scientific">Aquabacterium lacunae</name>
    <dbReference type="NCBI Taxonomy" id="2528630"/>
    <lineage>
        <taxon>Bacteria</taxon>
        <taxon>Pseudomonadati</taxon>
        <taxon>Pseudomonadota</taxon>
        <taxon>Betaproteobacteria</taxon>
        <taxon>Burkholderiales</taxon>
        <taxon>Aquabacterium</taxon>
    </lineage>
</organism>
<dbReference type="OrthoDB" id="8910497at2"/>
<gene>
    <name evidence="1" type="ORF">EYS42_14550</name>
</gene>
<evidence type="ECO:0000313" key="1">
    <source>
        <dbReference type="EMBL" id="TBO28825.1"/>
    </source>
</evidence>
<sequence>MQKQGLFANPFALMMDPEAVLAAMERSERLNGLQSRVCRPLDKPLIPIVEGDAEIDSEDIELAADSDTTLHA</sequence>
<dbReference type="RefSeq" id="WP_130968916.1">
    <property type="nucleotide sequence ID" value="NZ_SIXI01000006.1"/>
</dbReference>
<dbReference type="EMBL" id="SIXI01000006">
    <property type="protein sequence ID" value="TBO28825.1"/>
    <property type="molecule type" value="Genomic_DNA"/>
</dbReference>
<dbReference type="Proteomes" id="UP000292120">
    <property type="component" value="Unassembled WGS sequence"/>
</dbReference>
<proteinExistence type="predicted"/>
<dbReference type="AlphaFoldDB" id="A0A4Q9H389"/>
<accession>A0A4Q9H389</accession>
<comment type="caution">
    <text evidence="1">The sequence shown here is derived from an EMBL/GenBank/DDBJ whole genome shotgun (WGS) entry which is preliminary data.</text>
</comment>